<evidence type="ECO:0000256" key="5">
    <source>
        <dbReference type="PROSITE-ProRule" id="PRU01248"/>
    </source>
</evidence>
<dbReference type="InterPro" id="IPR013762">
    <property type="entry name" value="Integrase-like_cat_sf"/>
</dbReference>
<dbReference type="PANTHER" id="PTHR30349:SF41">
    <property type="entry name" value="INTEGRASE_RECOMBINASE PROTEIN MJ0367-RELATED"/>
    <property type="match status" value="1"/>
</dbReference>
<proteinExistence type="inferred from homology"/>
<name>A0ABW2RHP0_9BACL</name>
<dbReference type="PANTHER" id="PTHR30349">
    <property type="entry name" value="PHAGE INTEGRASE-RELATED"/>
    <property type="match status" value="1"/>
</dbReference>
<dbReference type="InterPro" id="IPR004107">
    <property type="entry name" value="Integrase_SAM-like_N"/>
</dbReference>
<gene>
    <name evidence="8" type="ORF">ACFQNG_04750</name>
</gene>
<organism evidence="8 9">
    <name type="scientific">Laceyella putida</name>
    <dbReference type="NCBI Taxonomy" id="110101"/>
    <lineage>
        <taxon>Bacteria</taxon>
        <taxon>Bacillati</taxon>
        <taxon>Bacillota</taxon>
        <taxon>Bacilli</taxon>
        <taxon>Bacillales</taxon>
        <taxon>Thermoactinomycetaceae</taxon>
        <taxon>Laceyella</taxon>
    </lineage>
</organism>
<evidence type="ECO:0000256" key="2">
    <source>
        <dbReference type="ARBA" id="ARBA00022908"/>
    </source>
</evidence>
<dbReference type="Gene3D" id="1.10.443.10">
    <property type="entry name" value="Intergrase catalytic core"/>
    <property type="match status" value="1"/>
</dbReference>
<accession>A0ABW2RHP0</accession>
<comment type="similarity">
    <text evidence="1">Belongs to the 'phage' integrase family.</text>
</comment>
<keyword evidence="2" id="KW-0229">DNA integration</keyword>
<dbReference type="InterPro" id="IPR010998">
    <property type="entry name" value="Integrase_recombinase_N"/>
</dbReference>
<dbReference type="Gene3D" id="1.10.150.130">
    <property type="match status" value="1"/>
</dbReference>
<reference evidence="9" key="1">
    <citation type="journal article" date="2019" name="Int. J. Syst. Evol. Microbiol.">
        <title>The Global Catalogue of Microorganisms (GCM) 10K type strain sequencing project: providing services to taxonomists for standard genome sequencing and annotation.</title>
        <authorList>
            <consortium name="The Broad Institute Genomics Platform"/>
            <consortium name="The Broad Institute Genome Sequencing Center for Infectious Disease"/>
            <person name="Wu L."/>
            <person name="Ma J."/>
        </authorList>
    </citation>
    <scope>NUCLEOTIDE SEQUENCE [LARGE SCALE GENOMIC DNA]</scope>
    <source>
        <strain evidence="9">CGMCC 1.12942</strain>
    </source>
</reference>
<evidence type="ECO:0000256" key="4">
    <source>
        <dbReference type="ARBA" id="ARBA00023172"/>
    </source>
</evidence>
<dbReference type="CDD" id="cd00397">
    <property type="entry name" value="DNA_BRE_C"/>
    <property type="match status" value="1"/>
</dbReference>
<dbReference type="PROSITE" id="PS51898">
    <property type="entry name" value="TYR_RECOMBINASE"/>
    <property type="match status" value="1"/>
</dbReference>
<keyword evidence="3 5" id="KW-0238">DNA-binding</keyword>
<evidence type="ECO:0000259" key="6">
    <source>
        <dbReference type="PROSITE" id="PS51898"/>
    </source>
</evidence>
<dbReference type="InterPro" id="IPR002104">
    <property type="entry name" value="Integrase_catalytic"/>
</dbReference>
<evidence type="ECO:0000313" key="8">
    <source>
        <dbReference type="EMBL" id="MFC7440460.1"/>
    </source>
</evidence>
<feature type="domain" description="Core-binding (CB)" evidence="7">
    <location>
        <begin position="4"/>
        <end position="88"/>
    </location>
</feature>
<evidence type="ECO:0000256" key="3">
    <source>
        <dbReference type="ARBA" id="ARBA00023125"/>
    </source>
</evidence>
<evidence type="ECO:0000313" key="9">
    <source>
        <dbReference type="Proteomes" id="UP001596500"/>
    </source>
</evidence>
<evidence type="ECO:0000259" key="7">
    <source>
        <dbReference type="PROSITE" id="PS51900"/>
    </source>
</evidence>
<dbReference type="SUPFAM" id="SSF56349">
    <property type="entry name" value="DNA breaking-rejoining enzymes"/>
    <property type="match status" value="1"/>
</dbReference>
<evidence type="ECO:0000256" key="1">
    <source>
        <dbReference type="ARBA" id="ARBA00008857"/>
    </source>
</evidence>
<dbReference type="InterPro" id="IPR050090">
    <property type="entry name" value="Tyrosine_recombinase_XerCD"/>
</dbReference>
<dbReference type="PROSITE" id="PS51900">
    <property type="entry name" value="CB"/>
    <property type="match status" value="1"/>
</dbReference>
<protein>
    <submittedName>
        <fullName evidence="8">Tyrosine-type recombinase/integrase</fullName>
    </submittedName>
</protein>
<dbReference type="Pfam" id="PF13495">
    <property type="entry name" value="Phage_int_SAM_4"/>
    <property type="match status" value="1"/>
</dbReference>
<dbReference type="InterPro" id="IPR011010">
    <property type="entry name" value="DNA_brk_join_enz"/>
</dbReference>
<dbReference type="InterPro" id="IPR044068">
    <property type="entry name" value="CB"/>
</dbReference>
<dbReference type="Pfam" id="PF00589">
    <property type="entry name" value="Phage_integrase"/>
    <property type="match status" value="1"/>
</dbReference>
<comment type="caution">
    <text evidence="8">The sequence shown here is derived from an EMBL/GenBank/DDBJ whole genome shotgun (WGS) entry which is preliminary data.</text>
</comment>
<feature type="domain" description="Tyr recombinase" evidence="6">
    <location>
        <begin position="107"/>
        <end position="277"/>
    </location>
</feature>
<dbReference type="Proteomes" id="UP001596500">
    <property type="component" value="Unassembled WGS sequence"/>
</dbReference>
<keyword evidence="9" id="KW-1185">Reference proteome</keyword>
<dbReference type="EMBL" id="JBHTBW010000012">
    <property type="protein sequence ID" value="MFC7440460.1"/>
    <property type="molecule type" value="Genomic_DNA"/>
</dbReference>
<sequence>MDEKSVVKVIERFCQDQIAKGKRKQTIDKYMRIINEFVQWINQNEGSLRQLTSVDLQQFIYHLEQKGNCAATIENKFAALSVFVKFLGFQEILRHIWRPETRKIHHIAPKFLERNERNRLLREVERSANLRNIAIVYLLLYTGLRVSELVALNQEDITVTEQSGSVKVRKGQRNVARQVPLPPEARSALYAYLRTREDDDPALFLSNYKKRITIRSVQRVLEKYGVCPHQLRHTYCRELVCSGVDIATVAALVGLSDINLTRRYSKPSEQELEQAIEKVFDSFI</sequence>
<keyword evidence="4" id="KW-0233">DNA recombination</keyword>
<dbReference type="RefSeq" id="WP_379863731.1">
    <property type="nucleotide sequence ID" value="NZ_JBHTBW010000012.1"/>
</dbReference>